<comment type="caution">
    <text evidence="9">The sequence shown here is derived from an EMBL/GenBank/DDBJ whole genome shotgun (WGS) entry which is preliminary data.</text>
</comment>
<dbReference type="EMBL" id="JADIMR010000022">
    <property type="protein sequence ID" value="MBO8446422.1"/>
    <property type="molecule type" value="Genomic_DNA"/>
</dbReference>
<keyword evidence="4" id="KW-0472">Membrane</keyword>
<keyword evidence="3 6" id="KW-0732">Signal</keyword>
<dbReference type="Pfam" id="PF14322">
    <property type="entry name" value="SusD-like_3"/>
    <property type="match status" value="1"/>
</dbReference>
<dbReference type="AlphaFoldDB" id="A0A9D9EFN3"/>
<dbReference type="GO" id="GO:0009279">
    <property type="term" value="C:cell outer membrane"/>
    <property type="evidence" value="ECO:0007669"/>
    <property type="project" value="UniProtKB-SubCell"/>
</dbReference>
<comment type="subcellular location">
    <subcellularLocation>
        <location evidence="1">Cell outer membrane</location>
    </subcellularLocation>
</comment>
<evidence type="ECO:0000259" key="8">
    <source>
        <dbReference type="Pfam" id="PF14322"/>
    </source>
</evidence>
<dbReference type="Proteomes" id="UP000823637">
    <property type="component" value="Unassembled WGS sequence"/>
</dbReference>
<feature type="domain" description="RagB/SusD" evidence="7">
    <location>
        <begin position="267"/>
        <end position="497"/>
    </location>
</feature>
<evidence type="ECO:0000256" key="5">
    <source>
        <dbReference type="ARBA" id="ARBA00023237"/>
    </source>
</evidence>
<accession>A0A9D9EFN3</accession>
<dbReference type="CDD" id="cd08977">
    <property type="entry name" value="SusD"/>
    <property type="match status" value="1"/>
</dbReference>
<protein>
    <submittedName>
        <fullName evidence="9">RagB/SusD family nutrient uptake outer membrane protein</fullName>
    </submittedName>
</protein>
<evidence type="ECO:0000259" key="7">
    <source>
        <dbReference type="Pfam" id="PF07980"/>
    </source>
</evidence>
<reference evidence="9" key="1">
    <citation type="submission" date="2020-10" db="EMBL/GenBank/DDBJ databases">
        <authorList>
            <person name="Gilroy R."/>
        </authorList>
    </citation>
    <scope>NUCLEOTIDE SEQUENCE</scope>
    <source>
        <strain evidence="9">D3-1215</strain>
    </source>
</reference>
<organism evidence="9 10">
    <name type="scientific">Candidatus Enterocola intestinipullorum</name>
    <dbReference type="NCBI Taxonomy" id="2840783"/>
    <lineage>
        <taxon>Bacteria</taxon>
        <taxon>Pseudomonadati</taxon>
        <taxon>Bacteroidota</taxon>
        <taxon>Bacteroidia</taxon>
        <taxon>Bacteroidales</taxon>
        <taxon>Candidatus Enterocola</taxon>
    </lineage>
</organism>
<feature type="signal peptide" evidence="6">
    <location>
        <begin position="1"/>
        <end position="25"/>
    </location>
</feature>
<evidence type="ECO:0000256" key="2">
    <source>
        <dbReference type="ARBA" id="ARBA00006275"/>
    </source>
</evidence>
<keyword evidence="5" id="KW-0998">Cell outer membrane</keyword>
<evidence type="ECO:0000313" key="10">
    <source>
        <dbReference type="Proteomes" id="UP000823637"/>
    </source>
</evidence>
<evidence type="ECO:0000313" key="9">
    <source>
        <dbReference type="EMBL" id="MBO8446422.1"/>
    </source>
</evidence>
<proteinExistence type="inferred from homology"/>
<evidence type="ECO:0000256" key="6">
    <source>
        <dbReference type="SAM" id="SignalP"/>
    </source>
</evidence>
<dbReference type="SUPFAM" id="SSF48452">
    <property type="entry name" value="TPR-like"/>
    <property type="match status" value="1"/>
</dbReference>
<comment type="similarity">
    <text evidence="2">Belongs to the SusD family.</text>
</comment>
<dbReference type="InterPro" id="IPR012944">
    <property type="entry name" value="SusD_RagB_dom"/>
</dbReference>
<feature type="chain" id="PRO_5039458439" evidence="6">
    <location>
        <begin position="26"/>
        <end position="497"/>
    </location>
</feature>
<gene>
    <name evidence="9" type="ORF">IAC32_01555</name>
</gene>
<dbReference type="InterPro" id="IPR011990">
    <property type="entry name" value="TPR-like_helical_dom_sf"/>
</dbReference>
<reference evidence="9" key="2">
    <citation type="journal article" date="2021" name="PeerJ">
        <title>Extensive microbial diversity within the chicken gut microbiome revealed by metagenomics and culture.</title>
        <authorList>
            <person name="Gilroy R."/>
            <person name="Ravi A."/>
            <person name="Getino M."/>
            <person name="Pursley I."/>
            <person name="Horton D.L."/>
            <person name="Alikhan N.F."/>
            <person name="Baker D."/>
            <person name="Gharbi K."/>
            <person name="Hall N."/>
            <person name="Watson M."/>
            <person name="Adriaenssens E.M."/>
            <person name="Foster-Nyarko E."/>
            <person name="Jarju S."/>
            <person name="Secka A."/>
            <person name="Antonio M."/>
            <person name="Oren A."/>
            <person name="Chaudhuri R.R."/>
            <person name="La Ragione R."/>
            <person name="Hildebrand F."/>
            <person name="Pallen M.J."/>
        </authorList>
    </citation>
    <scope>NUCLEOTIDE SEQUENCE</scope>
    <source>
        <strain evidence="9">D3-1215</strain>
    </source>
</reference>
<dbReference type="PROSITE" id="PS51257">
    <property type="entry name" value="PROKAR_LIPOPROTEIN"/>
    <property type="match status" value="1"/>
</dbReference>
<evidence type="ECO:0000256" key="4">
    <source>
        <dbReference type="ARBA" id="ARBA00023136"/>
    </source>
</evidence>
<dbReference type="Pfam" id="PF07980">
    <property type="entry name" value="SusD_RagB"/>
    <property type="match status" value="1"/>
</dbReference>
<dbReference type="Gene3D" id="1.25.40.390">
    <property type="match status" value="1"/>
</dbReference>
<feature type="domain" description="SusD-like N-terminal" evidence="8">
    <location>
        <begin position="23"/>
        <end position="228"/>
    </location>
</feature>
<sequence>MKTTIKKIFAAVLAAFMLSSCSDFLTREPYDSINPDNLTSQDDVLAMVNGAYQPLQWAKLYNMRIWTLDIIAGNSEVGAGGGEDGIETIQMADFIADSENFAALDLWRGPSPGILRCNMVLQSIETVPMDEALRTRSFGEVSFLRAHYYFILVRLFGGVPKITEPQKVGDDGSIPKQKRASADEIYELIISDLENAIGALPYKSEYATNDLGRATKEAAMAELARVYLTRGENYNRVVQLCEDIEARGYDLCDDYSDNFTIAGKNGPESIFEVQYYGKTNADFWADENQSSWLSTYTGPRNSNMVAGGWGWNQPTAEFVAQYEDGDQRFDKTVLHTNGPAFDGMYYNSSWSTTGYNLRKFLVPKGESPDYDTSAANWVVTRFADVLLMKAEALNELGRTTDAEVPLYRVRSRAGLTDRSTIEGLTKDQMREKIFHERRIELAFEGHRWYDLVRRGYDYAREFFYSIGKTNFTQKNMLFPIPLEEMEANELLEQNPGY</sequence>
<evidence type="ECO:0000256" key="3">
    <source>
        <dbReference type="ARBA" id="ARBA00022729"/>
    </source>
</evidence>
<dbReference type="InterPro" id="IPR033985">
    <property type="entry name" value="SusD-like_N"/>
</dbReference>
<name>A0A9D9EFN3_9BACT</name>
<evidence type="ECO:0000256" key="1">
    <source>
        <dbReference type="ARBA" id="ARBA00004442"/>
    </source>
</evidence>